<evidence type="ECO:0000256" key="1">
    <source>
        <dbReference type="ARBA" id="ARBA00022603"/>
    </source>
</evidence>
<dbReference type="InterPro" id="IPR002941">
    <property type="entry name" value="DNA_methylase_N4/N6"/>
</dbReference>
<evidence type="ECO:0000256" key="2">
    <source>
        <dbReference type="ARBA" id="ARBA00022679"/>
    </source>
</evidence>
<comment type="catalytic activity">
    <reaction evidence="3">
        <text>a 2'-deoxyadenosine in DNA + S-adenosyl-L-methionine = an N(6)-methyl-2'-deoxyadenosine in DNA + S-adenosyl-L-homocysteine + H(+)</text>
        <dbReference type="Rhea" id="RHEA:15197"/>
        <dbReference type="Rhea" id="RHEA-COMP:12418"/>
        <dbReference type="Rhea" id="RHEA-COMP:12419"/>
        <dbReference type="ChEBI" id="CHEBI:15378"/>
        <dbReference type="ChEBI" id="CHEBI:57856"/>
        <dbReference type="ChEBI" id="CHEBI:59789"/>
        <dbReference type="ChEBI" id="CHEBI:90615"/>
        <dbReference type="ChEBI" id="CHEBI:90616"/>
        <dbReference type="EC" id="2.1.1.72"/>
    </reaction>
</comment>
<evidence type="ECO:0000313" key="7">
    <source>
        <dbReference type="Proteomes" id="UP001169823"/>
    </source>
</evidence>
<dbReference type="InterPro" id="IPR029063">
    <property type="entry name" value="SAM-dependent_MTases_sf"/>
</dbReference>
<dbReference type="GO" id="GO:0003677">
    <property type="term" value="F:DNA binding"/>
    <property type="evidence" value="ECO:0007669"/>
    <property type="project" value="InterPro"/>
</dbReference>
<keyword evidence="1 6" id="KW-0489">Methyltransferase</keyword>
<evidence type="ECO:0000259" key="5">
    <source>
        <dbReference type="Pfam" id="PF01555"/>
    </source>
</evidence>
<keyword evidence="2 6" id="KW-0808">Transferase</keyword>
<dbReference type="GO" id="GO:0032259">
    <property type="term" value="P:methylation"/>
    <property type="evidence" value="ECO:0007669"/>
    <property type="project" value="UniProtKB-KW"/>
</dbReference>
<proteinExistence type="inferred from homology"/>
<dbReference type="Gene3D" id="3.40.50.150">
    <property type="entry name" value="Vaccinia Virus protein VP39"/>
    <property type="match status" value="1"/>
</dbReference>
<dbReference type="Pfam" id="PF01555">
    <property type="entry name" value="N6_N4_Mtase"/>
    <property type="match status" value="1"/>
</dbReference>
<feature type="domain" description="DNA methylase N-4/N-6" evidence="5">
    <location>
        <begin position="120"/>
        <end position="388"/>
    </location>
</feature>
<gene>
    <name evidence="6" type="ORF">Q4494_04290</name>
</gene>
<dbReference type="EC" id="2.1.1.-" evidence="4"/>
<comment type="caution">
    <text evidence="6">The sequence shown here is derived from an EMBL/GenBank/DDBJ whole genome shotgun (WGS) entry which is preliminary data.</text>
</comment>
<evidence type="ECO:0000313" key="6">
    <source>
        <dbReference type="EMBL" id="MDO6456287.1"/>
    </source>
</evidence>
<sequence>MKISKLPDIKPQSPIVSFDRDAFKKCTDEFTITEVAPVLGMNPSFIRKATGKKKNIDASDLLSLLDQDVFAETFVPRSRILSYLTQPSKPVVDELSITTPWILMQGNALDLIPRLPSNSIRCVVTSTPYWALRIYKESHFVSWADGECCPYGHEQTPEGFLRHTAEILFHLSRVLKDDGSIWWNIMDSYNTRTQIRGNAAEALRAMQGKDRKSWNDHECRRYSSGHVFLKDGEQCLIPSRIAERASRMGYFVKTSITWAKTSSLPEPQNSRVSRNLEYVLHLTKQRTPRFDKSVYRQLPPQLGGRNNGNETDKLSDVWTLPTSSGRDGHGAQFPIALPARCISLTTTGDDLVLDPFVGSGNAGVAALALGRRFIGFDVSRTYLELAKKRIQSASYEQPIMLNTHNHEPTKQEPPL</sequence>
<dbReference type="PRINTS" id="PR00508">
    <property type="entry name" value="S21N4MTFRASE"/>
</dbReference>
<dbReference type="GO" id="GO:0008170">
    <property type="term" value="F:N-methyltransferase activity"/>
    <property type="evidence" value="ECO:0007669"/>
    <property type="project" value="InterPro"/>
</dbReference>
<evidence type="ECO:0000256" key="4">
    <source>
        <dbReference type="RuleBase" id="RU362026"/>
    </source>
</evidence>
<dbReference type="RefSeq" id="WP_303494438.1">
    <property type="nucleotide sequence ID" value="NZ_JAUOPJ010000003.1"/>
</dbReference>
<accession>A0AAW7XPM0</accession>
<dbReference type="SUPFAM" id="SSF53335">
    <property type="entry name" value="S-adenosyl-L-methionine-dependent methyltransferases"/>
    <property type="match status" value="1"/>
</dbReference>
<comment type="similarity">
    <text evidence="4">Belongs to the N(4)/N(6)-methyltransferase family.</text>
</comment>
<reference evidence="6" key="1">
    <citation type="submission" date="2023-07" db="EMBL/GenBank/DDBJ databases">
        <title>Genome content predicts the carbon catabolic preferences of heterotrophic bacteria.</title>
        <authorList>
            <person name="Gralka M."/>
        </authorList>
    </citation>
    <scope>NUCLEOTIDE SEQUENCE</scope>
    <source>
        <strain evidence="6">I2M02</strain>
    </source>
</reference>
<dbReference type="InterPro" id="IPR001091">
    <property type="entry name" value="RM_Methyltransferase"/>
</dbReference>
<organism evidence="6 7">
    <name type="scientific">Celeribacter halophilus</name>
    <dbReference type="NCBI Taxonomy" id="576117"/>
    <lineage>
        <taxon>Bacteria</taxon>
        <taxon>Pseudomonadati</taxon>
        <taxon>Pseudomonadota</taxon>
        <taxon>Alphaproteobacteria</taxon>
        <taxon>Rhodobacterales</taxon>
        <taxon>Roseobacteraceae</taxon>
        <taxon>Celeribacter</taxon>
    </lineage>
</organism>
<protein>
    <recommendedName>
        <fullName evidence="4">Methyltransferase</fullName>
        <ecNumber evidence="4">2.1.1.-</ecNumber>
    </recommendedName>
</protein>
<evidence type="ECO:0000256" key="3">
    <source>
        <dbReference type="ARBA" id="ARBA00047942"/>
    </source>
</evidence>
<dbReference type="EMBL" id="JAUOPJ010000003">
    <property type="protein sequence ID" value="MDO6456287.1"/>
    <property type="molecule type" value="Genomic_DNA"/>
</dbReference>
<dbReference type="AlphaFoldDB" id="A0AAW7XPM0"/>
<dbReference type="GO" id="GO:0009007">
    <property type="term" value="F:site-specific DNA-methyltransferase (adenine-specific) activity"/>
    <property type="evidence" value="ECO:0007669"/>
    <property type="project" value="UniProtKB-EC"/>
</dbReference>
<dbReference type="Proteomes" id="UP001169823">
    <property type="component" value="Unassembled WGS sequence"/>
</dbReference>
<name>A0AAW7XPM0_9RHOB</name>